<dbReference type="STRING" id="930131.SAMN05216389_104144"/>
<feature type="transmembrane region" description="Helical" evidence="1">
    <location>
        <begin position="39"/>
        <end position="57"/>
    </location>
</feature>
<sequence length="66" mass="7093">MRAFIGMIVGIIGGFVLGIALSSFIGILGMMVFNQPMGIKFLPYFTAILCAVLVPYLDHKNAGKKS</sequence>
<dbReference type="Pfam" id="PF19382">
    <property type="entry name" value="DUF5957"/>
    <property type="match status" value="1"/>
</dbReference>
<dbReference type="RefSeq" id="WP_090867981.1">
    <property type="nucleotide sequence ID" value="NZ_FOHE01000004.1"/>
</dbReference>
<organism evidence="2 3">
    <name type="scientific">Oceanobacillus limi</name>
    <dbReference type="NCBI Taxonomy" id="930131"/>
    <lineage>
        <taxon>Bacteria</taxon>
        <taxon>Bacillati</taxon>
        <taxon>Bacillota</taxon>
        <taxon>Bacilli</taxon>
        <taxon>Bacillales</taxon>
        <taxon>Bacillaceae</taxon>
        <taxon>Oceanobacillus</taxon>
    </lineage>
</organism>
<feature type="transmembrane region" description="Helical" evidence="1">
    <location>
        <begin position="7"/>
        <end position="33"/>
    </location>
</feature>
<dbReference type="Proteomes" id="UP000198618">
    <property type="component" value="Unassembled WGS sequence"/>
</dbReference>
<gene>
    <name evidence="2" type="ORF">SAMN05216389_104144</name>
</gene>
<keyword evidence="3" id="KW-1185">Reference proteome</keyword>
<dbReference type="EMBL" id="FOHE01000004">
    <property type="protein sequence ID" value="SET00732.1"/>
    <property type="molecule type" value="Genomic_DNA"/>
</dbReference>
<proteinExistence type="predicted"/>
<dbReference type="OrthoDB" id="2941941at2"/>
<accession>A0A1I0B434</accession>
<protein>
    <submittedName>
        <fullName evidence="2">Uncharacterized protein</fullName>
    </submittedName>
</protein>
<dbReference type="InterPro" id="IPR046001">
    <property type="entry name" value="DUF5957"/>
</dbReference>
<dbReference type="AlphaFoldDB" id="A0A1I0B434"/>
<evidence type="ECO:0000256" key="1">
    <source>
        <dbReference type="SAM" id="Phobius"/>
    </source>
</evidence>
<reference evidence="2 3" key="1">
    <citation type="submission" date="2016-10" db="EMBL/GenBank/DDBJ databases">
        <authorList>
            <person name="de Groot N.N."/>
        </authorList>
    </citation>
    <scope>NUCLEOTIDE SEQUENCE [LARGE SCALE GENOMIC DNA]</scope>
    <source>
        <strain evidence="2 3">IBRC-M 10780</strain>
    </source>
</reference>
<keyword evidence="1" id="KW-0472">Membrane</keyword>
<evidence type="ECO:0000313" key="3">
    <source>
        <dbReference type="Proteomes" id="UP000198618"/>
    </source>
</evidence>
<keyword evidence="1" id="KW-0812">Transmembrane</keyword>
<keyword evidence="1" id="KW-1133">Transmembrane helix</keyword>
<evidence type="ECO:0000313" key="2">
    <source>
        <dbReference type="EMBL" id="SET00732.1"/>
    </source>
</evidence>
<name>A0A1I0B434_9BACI</name>